<dbReference type="InterPro" id="IPR021207">
    <property type="entry name" value="Integr_conj_element_PFL4705"/>
</dbReference>
<feature type="region of interest" description="Disordered" evidence="2">
    <location>
        <begin position="332"/>
        <end position="359"/>
    </location>
</feature>
<sequence>MKGNPLLKYLVIPFLLIVIFVGIKSLGSAPAPSTETPAPKLTAEQAKALGVEGDTPSDTLRTVVAEGRELKQQITDVIAQNNAYKQDNETLKQRLANVDQNVEQRLKNAQEQFKLDSQQQQQSVLEGLRKQMDELTRMGQNSNSNSDLPIGLGVQPGDGQQFKSETSSSDIVWIDPQDATALDSNGKPITAGNSVPASAYSFPTAFGESVDRGQKALTTGAQSVRDDMGGQQQERKKVRRAYTLPQNSTLMGSVAMSALIGRVPVDGTVNDPYPFKVLIGPDNLTANGIDLPDVAGAVASGTASGDWTLSCVRGQIKSLTFVFTDGTVRTLPAPVQGGNQQNNNQNNNQNNSGDQQPIQGGLGWISDPYGIPCIAGERRSNAQQYIGSQALITAAGAGAASLIKTEGSTSSYVSNASGTLGSTGLSGNEAMGKILTQGVTDVSSWVNKLYGQAFAAIYVLPGAQVSLHIDQELEIDYELKGRKVKYASGANHANANLD</sequence>
<organism evidence="3">
    <name type="scientific">Pseudomonas syringae pv. actinidiae</name>
    <dbReference type="NCBI Taxonomy" id="103796"/>
    <lineage>
        <taxon>Bacteria</taxon>
        <taxon>Pseudomonadati</taxon>
        <taxon>Pseudomonadota</taxon>
        <taxon>Gammaproteobacteria</taxon>
        <taxon>Pseudomonadales</taxon>
        <taxon>Pseudomonadaceae</taxon>
        <taxon>Pseudomonas</taxon>
        <taxon>Pseudomonas syringae</taxon>
    </lineage>
</organism>
<name>A0A1X4BLC4_PSESF</name>
<protein>
    <submittedName>
        <fullName evidence="3">Putative exported protein</fullName>
    </submittedName>
</protein>
<feature type="coiled-coil region" evidence="1">
    <location>
        <begin position="74"/>
        <end position="145"/>
    </location>
</feature>
<evidence type="ECO:0000313" key="3">
    <source>
        <dbReference type="EMBL" id="ASD54155.1"/>
    </source>
</evidence>
<dbReference type="RefSeq" id="WP_017279732.1">
    <property type="nucleotide sequence ID" value="NZ_CP017007.1"/>
</dbReference>
<accession>A0A1X4BLC4</accession>
<evidence type="ECO:0000256" key="2">
    <source>
        <dbReference type="SAM" id="MobiDB-lite"/>
    </source>
</evidence>
<proteinExistence type="predicted"/>
<evidence type="ECO:0000256" key="1">
    <source>
        <dbReference type="SAM" id="Coils"/>
    </source>
</evidence>
<dbReference type="AlphaFoldDB" id="A0A1X4BLC4"/>
<dbReference type="EMBL" id="KY287802">
    <property type="protein sequence ID" value="ASD54155.1"/>
    <property type="molecule type" value="Genomic_DNA"/>
</dbReference>
<keyword evidence="1" id="KW-0175">Coiled coil</keyword>
<dbReference type="NCBIfam" id="TIGR03752">
    <property type="entry name" value="conj_TIGR03752"/>
    <property type="match status" value="1"/>
</dbReference>
<feature type="compositionally biased region" description="Low complexity" evidence="2">
    <location>
        <begin position="336"/>
        <end position="356"/>
    </location>
</feature>
<reference evidence="3" key="1">
    <citation type="submission" date="2016-12" db="EMBL/GenBank/DDBJ databases">
        <title>The evolution of Pseudomonas syringae pv. actinidiae in New Zealand.</title>
        <authorList>
            <person name="Poulter R."/>
            <person name="Taiaroa G."/>
            <person name="Lamont I."/>
            <person name="Stockwell P."/>
            <person name="Butler M."/>
        </authorList>
    </citation>
    <scope>NUCLEOTIDE SEQUENCE</scope>
    <source>
        <strain evidence="3">RT371</strain>
    </source>
</reference>